<accession>A0ACC0LF94</accession>
<name>A0ACC0LF94_RHOML</name>
<gene>
    <name evidence="1" type="ORF">RHMOL_Rhmol12G0065300</name>
</gene>
<protein>
    <submittedName>
        <fullName evidence="1">Uncharacterized protein</fullName>
    </submittedName>
</protein>
<evidence type="ECO:0000313" key="1">
    <source>
        <dbReference type="EMBL" id="KAI8527300.1"/>
    </source>
</evidence>
<sequence>MRSSLVVRGVGEMKSSLNRGFKDGSQRWWSPASMVVLAVAGVDRDGGEAVEDPKYPNGVRLLIKDYPYVVDGLEIWSAIKKWVEDYCSSYYSSDDMVEKDSELRLWWNEIREKGHGDKKNASWWHEMQNLKELVETNTTIIWIASALHAAVNFNTLTEGTFLTDPP</sequence>
<dbReference type="Proteomes" id="UP001062846">
    <property type="component" value="Chromosome 12"/>
</dbReference>
<dbReference type="EMBL" id="CM046399">
    <property type="protein sequence ID" value="KAI8527300.1"/>
    <property type="molecule type" value="Genomic_DNA"/>
</dbReference>
<reference evidence="1" key="1">
    <citation type="submission" date="2022-02" db="EMBL/GenBank/DDBJ databases">
        <title>Plant Genome Project.</title>
        <authorList>
            <person name="Zhang R.-G."/>
        </authorList>
    </citation>
    <scope>NUCLEOTIDE SEQUENCE</scope>
    <source>
        <strain evidence="1">AT1</strain>
    </source>
</reference>
<proteinExistence type="predicted"/>
<organism evidence="1 2">
    <name type="scientific">Rhododendron molle</name>
    <name type="common">Chinese azalea</name>
    <name type="synonym">Azalea mollis</name>
    <dbReference type="NCBI Taxonomy" id="49168"/>
    <lineage>
        <taxon>Eukaryota</taxon>
        <taxon>Viridiplantae</taxon>
        <taxon>Streptophyta</taxon>
        <taxon>Embryophyta</taxon>
        <taxon>Tracheophyta</taxon>
        <taxon>Spermatophyta</taxon>
        <taxon>Magnoliopsida</taxon>
        <taxon>eudicotyledons</taxon>
        <taxon>Gunneridae</taxon>
        <taxon>Pentapetalae</taxon>
        <taxon>asterids</taxon>
        <taxon>Ericales</taxon>
        <taxon>Ericaceae</taxon>
        <taxon>Ericoideae</taxon>
        <taxon>Rhodoreae</taxon>
        <taxon>Rhododendron</taxon>
    </lineage>
</organism>
<evidence type="ECO:0000313" key="2">
    <source>
        <dbReference type="Proteomes" id="UP001062846"/>
    </source>
</evidence>
<keyword evidence="2" id="KW-1185">Reference proteome</keyword>
<comment type="caution">
    <text evidence="1">The sequence shown here is derived from an EMBL/GenBank/DDBJ whole genome shotgun (WGS) entry which is preliminary data.</text>
</comment>